<dbReference type="PROSITE" id="PS00585">
    <property type="entry name" value="RIBOSOMAL_S5"/>
    <property type="match status" value="1"/>
</dbReference>
<evidence type="ECO:0000259" key="9">
    <source>
        <dbReference type="PROSITE" id="PS50881"/>
    </source>
</evidence>
<dbReference type="PANTHER" id="PTHR48277:SF1">
    <property type="entry name" value="MITOCHONDRIAL RIBOSOMAL PROTEIN S5"/>
    <property type="match status" value="1"/>
</dbReference>
<sequence>MNDKKQKSSGTSKQPQRSPRRRGSAPAIKSEFDTKLLDLARVTRVRAGGRRFSFRATVIAGNRKGKIGVGVAKGSDVAQAMDKATRKAQKSMIALPIQGNTIPYMVTAKFGASRIMLKPQLTGRGLVAGGPARIICELAGIKDISAKFISKTHNKLNNALVTLEALKKLHVREKEAEKVDKKEEQKAEPVDTTTQASE</sequence>
<name>A0A1G2R512_9BACT</name>
<dbReference type="SUPFAM" id="SSF54768">
    <property type="entry name" value="dsRNA-binding domain-like"/>
    <property type="match status" value="1"/>
</dbReference>
<dbReference type="EMBL" id="MHTV01000001">
    <property type="protein sequence ID" value="OHA67903.1"/>
    <property type="molecule type" value="Genomic_DNA"/>
</dbReference>
<dbReference type="FunFam" id="3.30.230.10:FF:000002">
    <property type="entry name" value="30S ribosomal protein S5"/>
    <property type="match status" value="1"/>
</dbReference>
<feature type="compositionally biased region" description="Basic and acidic residues" evidence="8">
    <location>
        <begin position="173"/>
        <end position="189"/>
    </location>
</feature>
<dbReference type="AlphaFoldDB" id="A0A1G2R512"/>
<dbReference type="Pfam" id="PF03719">
    <property type="entry name" value="Ribosomal_S5_C"/>
    <property type="match status" value="1"/>
</dbReference>
<dbReference type="GO" id="GO:0006412">
    <property type="term" value="P:translation"/>
    <property type="evidence" value="ECO:0007669"/>
    <property type="project" value="InterPro"/>
</dbReference>
<evidence type="ECO:0000256" key="8">
    <source>
        <dbReference type="SAM" id="MobiDB-lite"/>
    </source>
</evidence>
<accession>A0A1G2R512</accession>
<evidence type="ECO:0000256" key="4">
    <source>
        <dbReference type="ARBA" id="ARBA00035255"/>
    </source>
</evidence>
<feature type="region of interest" description="Disordered" evidence="8">
    <location>
        <begin position="173"/>
        <end position="198"/>
    </location>
</feature>
<dbReference type="InterPro" id="IPR000851">
    <property type="entry name" value="Ribosomal_uS5"/>
</dbReference>
<dbReference type="InterPro" id="IPR013810">
    <property type="entry name" value="Ribosomal_uS5_N"/>
</dbReference>
<feature type="domain" description="S5 DRBM" evidence="9">
    <location>
        <begin position="32"/>
        <end position="95"/>
    </location>
</feature>
<evidence type="ECO:0000313" key="11">
    <source>
        <dbReference type="Proteomes" id="UP000178092"/>
    </source>
</evidence>
<gene>
    <name evidence="10" type="ORF">A3C04_04485</name>
</gene>
<dbReference type="GO" id="GO:0003723">
    <property type="term" value="F:RNA binding"/>
    <property type="evidence" value="ECO:0007669"/>
    <property type="project" value="InterPro"/>
</dbReference>
<comment type="similarity">
    <text evidence="1 7">Belongs to the universal ribosomal protein uS5 family.</text>
</comment>
<dbReference type="InterPro" id="IPR018192">
    <property type="entry name" value="Ribosomal_uS5_N_CS"/>
</dbReference>
<dbReference type="PANTHER" id="PTHR48277">
    <property type="entry name" value="MITOCHONDRIAL RIBOSOMAL PROTEIN S5"/>
    <property type="match status" value="1"/>
</dbReference>
<evidence type="ECO:0000256" key="3">
    <source>
        <dbReference type="ARBA" id="ARBA00023274"/>
    </source>
</evidence>
<dbReference type="Proteomes" id="UP000178092">
    <property type="component" value="Unassembled WGS sequence"/>
</dbReference>
<evidence type="ECO:0000256" key="5">
    <source>
        <dbReference type="ARBA" id="ARBA00035519"/>
    </source>
</evidence>
<evidence type="ECO:0000256" key="6">
    <source>
        <dbReference type="PROSITE-ProRule" id="PRU00268"/>
    </source>
</evidence>
<dbReference type="Pfam" id="PF00333">
    <property type="entry name" value="Ribosomal_S5"/>
    <property type="match status" value="1"/>
</dbReference>
<dbReference type="InterPro" id="IPR005324">
    <property type="entry name" value="Ribosomal_uS5_C"/>
</dbReference>
<evidence type="ECO:0000256" key="7">
    <source>
        <dbReference type="RuleBase" id="RU003823"/>
    </source>
</evidence>
<dbReference type="Gene3D" id="3.30.230.10">
    <property type="match status" value="1"/>
</dbReference>
<feature type="region of interest" description="Disordered" evidence="8">
    <location>
        <begin position="1"/>
        <end position="29"/>
    </location>
</feature>
<keyword evidence="2 6" id="KW-0689">Ribosomal protein</keyword>
<dbReference type="InterPro" id="IPR014721">
    <property type="entry name" value="Ribsml_uS5_D2-typ_fold_subgr"/>
</dbReference>
<organism evidence="10 11">
    <name type="scientific">Candidatus Wildermuthbacteria bacterium RIFCSPHIGHO2_02_FULL_45_25</name>
    <dbReference type="NCBI Taxonomy" id="1802450"/>
    <lineage>
        <taxon>Bacteria</taxon>
        <taxon>Candidatus Wildermuthiibacteriota</taxon>
    </lineage>
</organism>
<evidence type="ECO:0000256" key="1">
    <source>
        <dbReference type="ARBA" id="ARBA00008945"/>
    </source>
</evidence>
<evidence type="ECO:0000313" key="10">
    <source>
        <dbReference type="EMBL" id="OHA67903.1"/>
    </source>
</evidence>
<dbReference type="InterPro" id="IPR020568">
    <property type="entry name" value="Ribosomal_Su5_D2-typ_SF"/>
</dbReference>
<dbReference type="GO" id="GO:0003735">
    <property type="term" value="F:structural constituent of ribosome"/>
    <property type="evidence" value="ECO:0007669"/>
    <property type="project" value="UniProtKB-UniRule"/>
</dbReference>
<proteinExistence type="inferred from homology"/>
<comment type="caution">
    <text evidence="10">The sequence shown here is derived from an EMBL/GenBank/DDBJ whole genome shotgun (WGS) entry which is preliminary data.</text>
</comment>
<dbReference type="GO" id="GO:0005840">
    <property type="term" value="C:ribosome"/>
    <property type="evidence" value="ECO:0007669"/>
    <property type="project" value="UniProtKB-KW"/>
</dbReference>
<reference evidence="10 11" key="1">
    <citation type="journal article" date="2016" name="Nat. Commun.">
        <title>Thousands of microbial genomes shed light on interconnected biogeochemical processes in an aquifer system.</title>
        <authorList>
            <person name="Anantharaman K."/>
            <person name="Brown C.T."/>
            <person name="Hug L.A."/>
            <person name="Sharon I."/>
            <person name="Castelle C.J."/>
            <person name="Probst A.J."/>
            <person name="Thomas B.C."/>
            <person name="Singh A."/>
            <person name="Wilkins M.J."/>
            <person name="Karaoz U."/>
            <person name="Brodie E.L."/>
            <person name="Williams K.H."/>
            <person name="Hubbard S.S."/>
            <person name="Banfield J.F."/>
        </authorList>
    </citation>
    <scope>NUCLEOTIDE SEQUENCE [LARGE SCALE GENOMIC DNA]</scope>
</reference>
<feature type="compositionally biased region" description="Polar residues" evidence="8">
    <location>
        <begin position="8"/>
        <end position="17"/>
    </location>
</feature>
<evidence type="ECO:0000256" key="2">
    <source>
        <dbReference type="ARBA" id="ARBA00022980"/>
    </source>
</evidence>
<dbReference type="GO" id="GO:0005737">
    <property type="term" value="C:cytoplasm"/>
    <property type="evidence" value="ECO:0007669"/>
    <property type="project" value="UniProtKB-ARBA"/>
</dbReference>
<dbReference type="PROSITE" id="PS50881">
    <property type="entry name" value="S5_DSRBD"/>
    <property type="match status" value="1"/>
</dbReference>
<keyword evidence="3 6" id="KW-0687">Ribonucleoprotein</keyword>
<dbReference type="Gene3D" id="3.30.160.20">
    <property type="match status" value="1"/>
</dbReference>
<dbReference type="SUPFAM" id="SSF54211">
    <property type="entry name" value="Ribosomal protein S5 domain 2-like"/>
    <property type="match status" value="1"/>
</dbReference>
<dbReference type="GO" id="GO:1990904">
    <property type="term" value="C:ribonucleoprotein complex"/>
    <property type="evidence" value="ECO:0007669"/>
    <property type="project" value="UniProtKB-UniRule"/>
</dbReference>
<protein>
    <recommendedName>
        <fullName evidence="4">Small ribosomal subunit protein uS5</fullName>
    </recommendedName>
    <alternativeName>
        <fullName evidence="5">30S ribosomal protein S5</fullName>
    </alternativeName>
</protein>